<name>A0ABQ5H6T1_9ASTR</name>
<proteinExistence type="predicted"/>
<sequence length="219" mass="24725">MKECLALADLGAKHQPNALSIWKEQSLSPIINQNSNDTLNSPTENDFYSNRIAEDFREVEVFLSCRYSRSLITSARSRGSLNLRKTFLRRHCLNRCSRIDEFLERDDSIPPGVDGIYDSEGDTVYLEELLSVINSDPNPPSSPVCEIDVPEKGKSSCEDPPDLELKDLPSHLEYAFLEGDDKLPVIIAKNLKDEDKTKPALEQEILKSHTNVPIDCKDF</sequence>
<keyword evidence="2" id="KW-1185">Reference proteome</keyword>
<reference evidence="1" key="1">
    <citation type="journal article" date="2022" name="Int. J. Mol. Sci.">
        <title>Draft Genome of Tanacetum Coccineum: Genomic Comparison of Closely Related Tanacetum-Family Plants.</title>
        <authorList>
            <person name="Yamashiro T."/>
            <person name="Shiraishi A."/>
            <person name="Nakayama K."/>
            <person name="Satake H."/>
        </authorList>
    </citation>
    <scope>NUCLEOTIDE SEQUENCE</scope>
</reference>
<dbReference type="EMBL" id="BQNB010019216">
    <property type="protein sequence ID" value="GJT82957.1"/>
    <property type="molecule type" value="Genomic_DNA"/>
</dbReference>
<reference evidence="1" key="2">
    <citation type="submission" date="2022-01" db="EMBL/GenBank/DDBJ databases">
        <authorList>
            <person name="Yamashiro T."/>
            <person name="Shiraishi A."/>
            <person name="Satake H."/>
            <person name="Nakayama K."/>
        </authorList>
    </citation>
    <scope>NUCLEOTIDE SEQUENCE</scope>
</reference>
<evidence type="ECO:0000313" key="1">
    <source>
        <dbReference type="EMBL" id="GJT82957.1"/>
    </source>
</evidence>
<accession>A0ABQ5H6T1</accession>
<gene>
    <name evidence="1" type="ORF">Tco_1057299</name>
</gene>
<organism evidence="1 2">
    <name type="scientific">Tanacetum coccineum</name>
    <dbReference type="NCBI Taxonomy" id="301880"/>
    <lineage>
        <taxon>Eukaryota</taxon>
        <taxon>Viridiplantae</taxon>
        <taxon>Streptophyta</taxon>
        <taxon>Embryophyta</taxon>
        <taxon>Tracheophyta</taxon>
        <taxon>Spermatophyta</taxon>
        <taxon>Magnoliopsida</taxon>
        <taxon>eudicotyledons</taxon>
        <taxon>Gunneridae</taxon>
        <taxon>Pentapetalae</taxon>
        <taxon>asterids</taxon>
        <taxon>campanulids</taxon>
        <taxon>Asterales</taxon>
        <taxon>Asteraceae</taxon>
        <taxon>Asteroideae</taxon>
        <taxon>Anthemideae</taxon>
        <taxon>Anthemidinae</taxon>
        <taxon>Tanacetum</taxon>
    </lineage>
</organism>
<evidence type="ECO:0000313" key="2">
    <source>
        <dbReference type="Proteomes" id="UP001151760"/>
    </source>
</evidence>
<evidence type="ECO:0008006" key="3">
    <source>
        <dbReference type="Google" id="ProtNLM"/>
    </source>
</evidence>
<dbReference type="Proteomes" id="UP001151760">
    <property type="component" value="Unassembled WGS sequence"/>
</dbReference>
<protein>
    <recommendedName>
        <fullName evidence="3">Reverse transcriptase domain-containing protein</fullName>
    </recommendedName>
</protein>
<comment type="caution">
    <text evidence="1">The sequence shown here is derived from an EMBL/GenBank/DDBJ whole genome shotgun (WGS) entry which is preliminary data.</text>
</comment>